<dbReference type="OrthoDB" id="9813898at2"/>
<gene>
    <name evidence="7" type="ordered locus">Echvi_3955</name>
</gene>
<dbReference type="InterPro" id="IPR003761">
    <property type="entry name" value="Exonuc_VII_S"/>
</dbReference>
<dbReference type="Pfam" id="PF02609">
    <property type="entry name" value="Exonuc_VII_S"/>
    <property type="match status" value="1"/>
</dbReference>
<dbReference type="AlphaFoldDB" id="L0G5P9"/>
<dbReference type="eggNOG" id="COG1722">
    <property type="taxonomic scope" value="Bacteria"/>
</dbReference>
<evidence type="ECO:0000256" key="3">
    <source>
        <dbReference type="ARBA" id="ARBA00022722"/>
    </source>
</evidence>
<protein>
    <recommendedName>
        <fullName evidence="6">Exodeoxyribonuclease VII small subunit</fullName>
        <ecNumber evidence="6">3.1.11.6</ecNumber>
    </recommendedName>
</protein>
<reference evidence="8" key="1">
    <citation type="submission" date="2012-02" db="EMBL/GenBank/DDBJ databases">
        <title>The complete genome of Echinicola vietnamensis DSM 17526.</title>
        <authorList>
            <person name="Lucas S."/>
            <person name="Copeland A."/>
            <person name="Lapidus A."/>
            <person name="Glavina del Rio T."/>
            <person name="Dalin E."/>
            <person name="Tice H."/>
            <person name="Bruce D."/>
            <person name="Goodwin L."/>
            <person name="Pitluck S."/>
            <person name="Peters L."/>
            <person name="Ovchinnikova G."/>
            <person name="Teshima H."/>
            <person name="Kyrpides N."/>
            <person name="Mavromatis K."/>
            <person name="Ivanova N."/>
            <person name="Brettin T."/>
            <person name="Detter J.C."/>
            <person name="Han C."/>
            <person name="Larimer F."/>
            <person name="Land M."/>
            <person name="Hauser L."/>
            <person name="Markowitz V."/>
            <person name="Cheng J.-F."/>
            <person name="Hugenholtz P."/>
            <person name="Woyke T."/>
            <person name="Wu D."/>
            <person name="Brambilla E."/>
            <person name="Klenk H.-P."/>
            <person name="Eisen J.A."/>
        </authorList>
    </citation>
    <scope>NUCLEOTIDE SEQUENCE [LARGE SCALE GENOMIC DNA]</scope>
    <source>
        <strain evidence="8">DSM 17526 / LMG 23754 / KMM 6221</strain>
    </source>
</reference>
<dbReference type="STRING" id="926556.Echvi_3955"/>
<comment type="similarity">
    <text evidence="1">Belongs to the XseB family.</text>
</comment>
<dbReference type="HOGENOM" id="CLU_145918_4_3_10"/>
<accession>L0G5P9</accession>
<evidence type="ECO:0000256" key="2">
    <source>
        <dbReference type="ARBA" id="ARBA00022490"/>
    </source>
</evidence>
<name>L0G5P9_ECHVK</name>
<evidence type="ECO:0000313" key="8">
    <source>
        <dbReference type="Proteomes" id="UP000010796"/>
    </source>
</evidence>
<organism evidence="7 8">
    <name type="scientific">Echinicola vietnamensis (strain DSM 17526 / LMG 23754 / KMM 6221)</name>
    <dbReference type="NCBI Taxonomy" id="926556"/>
    <lineage>
        <taxon>Bacteria</taxon>
        <taxon>Pseudomonadati</taxon>
        <taxon>Bacteroidota</taxon>
        <taxon>Cytophagia</taxon>
        <taxon>Cytophagales</taxon>
        <taxon>Cyclobacteriaceae</taxon>
        <taxon>Echinicola</taxon>
    </lineage>
</organism>
<keyword evidence="8" id="KW-1185">Reference proteome</keyword>
<dbReference type="SUPFAM" id="SSF116842">
    <property type="entry name" value="XseB-like"/>
    <property type="match status" value="1"/>
</dbReference>
<dbReference type="EMBL" id="CP003346">
    <property type="protein sequence ID" value="AGA80165.1"/>
    <property type="molecule type" value="Genomic_DNA"/>
</dbReference>
<proteinExistence type="inferred from homology"/>
<keyword evidence="3" id="KW-0540">Nuclease</keyword>
<evidence type="ECO:0000256" key="6">
    <source>
        <dbReference type="NCBIfam" id="TIGR01280"/>
    </source>
</evidence>
<evidence type="ECO:0000256" key="5">
    <source>
        <dbReference type="ARBA" id="ARBA00022839"/>
    </source>
</evidence>
<keyword evidence="5 7" id="KW-0269">Exonuclease</keyword>
<evidence type="ECO:0000313" key="7">
    <source>
        <dbReference type="EMBL" id="AGA80165.1"/>
    </source>
</evidence>
<dbReference type="Gene3D" id="1.10.287.1040">
    <property type="entry name" value="Exonuclease VII, small subunit"/>
    <property type="match status" value="1"/>
</dbReference>
<dbReference type="KEGG" id="evi:Echvi_3955"/>
<sequence length="68" mass="7864">MSDQKNFSYDKAVARIEEIVRLLEQDDKSIDELSVLVKEASKLVKDCKSKLRMTEEDILKAFGEDENQ</sequence>
<dbReference type="RefSeq" id="WP_015267703.1">
    <property type="nucleotide sequence ID" value="NC_019904.1"/>
</dbReference>
<dbReference type="GO" id="GO:0006308">
    <property type="term" value="P:DNA catabolic process"/>
    <property type="evidence" value="ECO:0007669"/>
    <property type="project" value="UniProtKB-UniRule"/>
</dbReference>
<evidence type="ECO:0000256" key="4">
    <source>
        <dbReference type="ARBA" id="ARBA00022801"/>
    </source>
</evidence>
<dbReference type="InterPro" id="IPR037004">
    <property type="entry name" value="Exonuc_VII_ssu_sf"/>
</dbReference>
<dbReference type="GO" id="GO:0009318">
    <property type="term" value="C:exodeoxyribonuclease VII complex"/>
    <property type="evidence" value="ECO:0007669"/>
    <property type="project" value="UniProtKB-UniRule"/>
</dbReference>
<dbReference type="NCBIfam" id="TIGR01280">
    <property type="entry name" value="xseB"/>
    <property type="match status" value="1"/>
</dbReference>
<dbReference type="Proteomes" id="UP000010796">
    <property type="component" value="Chromosome"/>
</dbReference>
<keyword evidence="2" id="KW-0963">Cytoplasm</keyword>
<keyword evidence="4" id="KW-0378">Hydrolase</keyword>
<dbReference type="EC" id="3.1.11.6" evidence="6"/>
<evidence type="ECO:0000256" key="1">
    <source>
        <dbReference type="ARBA" id="ARBA00009998"/>
    </source>
</evidence>
<dbReference type="GO" id="GO:0008855">
    <property type="term" value="F:exodeoxyribonuclease VII activity"/>
    <property type="evidence" value="ECO:0007669"/>
    <property type="project" value="UniProtKB-UniRule"/>
</dbReference>